<dbReference type="Proteomes" id="UP000728032">
    <property type="component" value="Unassembled WGS sequence"/>
</dbReference>
<dbReference type="PANTHER" id="PTHR43918:SF4">
    <property type="entry name" value="CARBOXYLIC ESTER HYDROLASE"/>
    <property type="match status" value="1"/>
</dbReference>
<dbReference type="OrthoDB" id="19653at2759"/>
<accession>A0A7R9M3L2</accession>
<dbReference type="SUPFAM" id="SSF53474">
    <property type="entry name" value="alpha/beta-Hydrolases"/>
    <property type="match status" value="1"/>
</dbReference>
<dbReference type="InterPro" id="IPR050654">
    <property type="entry name" value="AChE-related_enzymes"/>
</dbReference>
<dbReference type="InterPro" id="IPR000997">
    <property type="entry name" value="Cholinesterase"/>
</dbReference>
<evidence type="ECO:0000256" key="2">
    <source>
        <dbReference type="ARBA" id="ARBA00022487"/>
    </source>
</evidence>
<dbReference type="EC" id="3.1.1.-" evidence="8"/>
<keyword evidence="5" id="KW-0325">Glycoprotein</keyword>
<dbReference type="Gene3D" id="3.40.50.1820">
    <property type="entry name" value="alpha/beta hydrolase"/>
    <property type="match status" value="1"/>
</dbReference>
<feature type="active site" description="Charge relay system" evidence="7">
    <location>
        <position position="460"/>
    </location>
</feature>
<proteinExistence type="inferred from homology"/>
<dbReference type="EMBL" id="CAJPVJ010006075">
    <property type="protein sequence ID" value="CAG2170116.1"/>
    <property type="molecule type" value="Genomic_DNA"/>
</dbReference>
<feature type="active site" description="Acyl-ester intermediate" evidence="7">
    <location>
        <position position="225"/>
    </location>
</feature>
<dbReference type="GO" id="GO:0006581">
    <property type="term" value="P:acetylcholine catabolic process"/>
    <property type="evidence" value="ECO:0007669"/>
    <property type="project" value="TreeGrafter"/>
</dbReference>
<feature type="region of interest" description="Disordered" evidence="9">
    <location>
        <begin position="111"/>
        <end position="131"/>
    </location>
</feature>
<evidence type="ECO:0000313" key="12">
    <source>
        <dbReference type="Proteomes" id="UP000728032"/>
    </source>
</evidence>
<organism evidence="11">
    <name type="scientific">Oppiella nova</name>
    <dbReference type="NCBI Taxonomy" id="334625"/>
    <lineage>
        <taxon>Eukaryota</taxon>
        <taxon>Metazoa</taxon>
        <taxon>Ecdysozoa</taxon>
        <taxon>Arthropoda</taxon>
        <taxon>Chelicerata</taxon>
        <taxon>Arachnida</taxon>
        <taxon>Acari</taxon>
        <taxon>Acariformes</taxon>
        <taxon>Sarcoptiformes</taxon>
        <taxon>Oribatida</taxon>
        <taxon>Brachypylina</taxon>
        <taxon>Oppioidea</taxon>
        <taxon>Oppiidae</taxon>
        <taxon>Oppiella</taxon>
    </lineage>
</organism>
<dbReference type="InterPro" id="IPR029058">
    <property type="entry name" value="AB_hydrolase_fold"/>
</dbReference>
<evidence type="ECO:0000256" key="3">
    <source>
        <dbReference type="ARBA" id="ARBA00022801"/>
    </source>
</evidence>
<evidence type="ECO:0000256" key="5">
    <source>
        <dbReference type="ARBA" id="ARBA00023180"/>
    </source>
</evidence>
<dbReference type="GO" id="GO:0003990">
    <property type="term" value="F:acetylcholinesterase activity"/>
    <property type="evidence" value="ECO:0007669"/>
    <property type="project" value="UniProtKB-EC"/>
</dbReference>
<evidence type="ECO:0000256" key="7">
    <source>
        <dbReference type="PIRSR" id="PIRSR600997-1"/>
    </source>
</evidence>
<evidence type="ECO:0000256" key="1">
    <source>
        <dbReference type="ARBA" id="ARBA00005964"/>
    </source>
</evidence>
<feature type="active site" description="Charge relay system" evidence="7">
    <location>
        <position position="343"/>
    </location>
</feature>
<evidence type="ECO:0000313" key="11">
    <source>
        <dbReference type="EMBL" id="CAD7652929.1"/>
    </source>
</evidence>
<feature type="non-terminal residue" evidence="11">
    <location>
        <position position="485"/>
    </location>
</feature>
<evidence type="ECO:0000256" key="8">
    <source>
        <dbReference type="RuleBase" id="RU361235"/>
    </source>
</evidence>
<keyword evidence="3 8" id="KW-0378">Hydrolase</keyword>
<dbReference type="GO" id="GO:0005615">
    <property type="term" value="C:extracellular space"/>
    <property type="evidence" value="ECO:0007669"/>
    <property type="project" value="TreeGrafter"/>
</dbReference>
<name>A0A7R9M3L2_9ACAR</name>
<dbReference type="PROSITE" id="PS00122">
    <property type="entry name" value="CARBOXYLESTERASE_B_1"/>
    <property type="match status" value="1"/>
</dbReference>
<dbReference type="InterPro" id="IPR002018">
    <property type="entry name" value="CarbesteraseB"/>
</dbReference>
<comment type="catalytic activity">
    <reaction evidence="6">
        <text>acetylcholine + H2O = choline + acetate + H(+)</text>
        <dbReference type="Rhea" id="RHEA:17561"/>
        <dbReference type="ChEBI" id="CHEBI:15354"/>
        <dbReference type="ChEBI" id="CHEBI:15355"/>
        <dbReference type="ChEBI" id="CHEBI:15377"/>
        <dbReference type="ChEBI" id="CHEBI:15378"/>
        <dbReference type="ChEBI" id="CHEBI:30089"/>
        <dbReference type="EC" id="3.1.1.7"/>
    </reaction>
</comment>
<comment type="similarity">
    <text evidence="1 8">Belongs to the type-B carboxylesterase/lipase family.</text>
</comment>
<dbReference type="AlphaFoldDB" id="A0A7R9M3L2"/>
<evidence type="ECO:0000256" key="9">
    <source>
        <dbReference type="SAM" id="MobiDB-lite"/>
    </source>
</evidence>
<keyword evidence="12" id="KW-1185">Reference proteome</keyword>
<reference evidence="11" key="1">
    <citation type="submission" date="2020-11" db="EMBL/GenBank/DDBJ databases">
        <authorList>
            <person name="Tran Van P."/>
        </authorList>
    </citation>
    <scope>NUCLEOTIDE SEQUENCE</scope>
</reference>
<dbReference type="Pfam" id="PF00135">
    <property type="entry name" value="COesterase"/>
    <property type="match status" value="1"/>
</dbReference>
<dbReference type="PANTHER" id="PTHR43918">
    <property type="entry name" value="ACETYLCHOLINESTERASE"/>
    <property type="match status" value="1"/>
</dbReference>
<evidence type="ECO:0000259" key="10">
    <source>
        <dbReference type="Pfam" id="PF00135"/>
    </source>
</evidence>
<dbReference type="GO" id="GO:0005886">
    <property type="term" value="C:plasma membrane"/>
    <property type="evidence" value="ECO:0007669"/>
    <property type="project" value="TreeGrafter"/>
</dbReference>
<dbReference type="PRINTS" id="PR00878">
    <property type="entry name" value="CHOLNESTRASE"/>
</dbReference>
<evidence type="ECO:0000256" key="4">
    <source>
        <dbReference type="ARBA" id="ARBA00023157"/>
    </source>
</evidence>
<feature type="domain" description="Carboxylesterase type B" evidence="10">
    <location>
        <begin position="63"/>
        <end position="482"/>
    </location>
</feature>
<sequence length="485" mass="54447">MISLTWIPKAAHKPYNILVAYMSGAPVLSLRERLKLDEFIERLYTGPQIGYTCYNIFPGTSVVRGLTINVLNTSVDQFLNIPYAEPPVRDLRFTKPQPLKAPKKDIIDGTKPGNSCMQIPEPETENSRSPTESPLKAVMFWIYGGGLSSGSIFDTQYNGSILATYDVVFVSANYRLGPFGYLYGGDVSAPGNMGFFDQLLALKWVRENIHVFGGDRNLITIFGESAGSWSVSAHIISPLTRGLFKRAIMQSGAHMYSKDRDVISKSEALTKAKHMAQQLNCSDADDWLRCLRGVGAHEFLNFETSLTFPVLGTEYLTLSAQQAFMDNKFNSDIDLMAGINRDEGSDLLEAITPTHIDNMTVEDFTNNVLKIDKIYHGINTESVSDFYLRGVNVSNPGALRWALYDFFGDLFMKCPTYLFAKQLTTMVQMRQNVYFYELTYENPLLAKEFGCDPITMGICHGMDLLFVFGIPFTVEKQWAPEDYLL</sequence>
<keyword evidence="4" id="KW-1015">Disulfide bond</keyword>
<dbReference type="InterPro" id="IPR019826">
    <property type="entry name" value="Carboxylesterase_B_AS"/>
</dbReference>
<protein>
    <recommendedName>
        <fullName evidence="8">Carboxylic ester hydrolase</fullName>
        <ecNumber evidence="8">3.1.1.-</ecNumber>
    </recommendedName>
</protein>
<keyword evidence="2" id="KW-0719">Serine esterase</keyword>
<dbReference type="EMBL" id="OC920900">
    <property type="protein sequence ID" value="CAD7652929.1"/>
    <property type="molecule type" value="Genomic_DNA"/>
</dbReference>
<gene>
    <name evidence="11" type="ORF">ONB1V03_LOCUS9587</name>
</gene>
<dbReference type="GO" id="GO:0019695">
    <property type="term" value="P:choline metabolic process"/>
    <property type="evidence" value="ECO:0007669"/>
    <property type="project" value="TreeGrafter"/>
</dbReference>
<evidence type="ECO:0000256" key="6">
    <source>
        <dbReference type="ARBA" id="ARBA00048484"/>
    </source>
</evidence>